<evidence type="ECO:0000313" key="1">
    <source>
        <dbReference type="EMBL" id="OHT14098.1"/>
    </source>
</evidence>
<dbReference type="RefSeq" id="XP_068367234.1">
    <property type="nucleotide sequence ID" value="XM_068491096.1"/>
</dbReference>
<dbReference type="VEuPathDB" id="TrichDB:TRFO_03099"/>
<dbReference type="GeneID" id="94825800"/>
<reference evidence="1" key="1">
    <citation type="submission" date="2016-10" db="EMBL/GenBank/DDBJ databases">
        <authorList>
            <person name="Benchimol M."/>
            <person name="Almeida L.G."/>
            <person name="Vasconcelos A.T."/>
            <person name="Perreira-Neves A."/>
            <person name="Rosa I.A."/>
            <person name="Tasca T."/>
            <person name="Bogo M.R."/>
            <person name="de Souza W."/>
        </authorList>
    </citation>
    <scope>NUCLEOTIDE SEQUENCE [LARGE SCALE GENOMIC DNA]</scope>
    <source>
        <strain evidence="1">K</strain>
    </source>
</reference>
<protein>
    <submittedName>
        <fullName evidence="1">Uncharacterized protein</fullName>
    </submittedName>
</protein>
<dbReference type="EMBL" id="MLAK01000421">
    <property type="protein sequence ID" value="OHT14098.1"/>
    <property type="molecule type" value="Genomic_DNA"/>
</dbReference>
<gene>
    <name evidence="1" type="ORF">TRFO_03099</name>
</gene>
<dbReference type="AlphaFoldDB" id="A0A1J4KSL3"/>
<keyword evidence="2" id="KW-1185">Reference proteome</keyword>
<comment type="caution">
    <text evidence="1">The sequence shown here is derived from an EMBL/GenBank/DDBJ whole genome shotgun (WGS) entry which is preliminary data.</text>
</comment>
<dbReference type="Proteomes" id="UP000179807">
    <property type="component" value="Unassembled WGS sequence"/>
</dbReference>
<sequence length="153" mass="18300">MSCEIHNTFDEQKHNHETSLYFFQNCDDDFDNIKWNFFNLVDDEYYKYNTNENLETSFINENSCSISHSTNSSDEFIHLFDPDFTTFCESIIRLIDNKNESENQSNQAYITEYQNKNQNKINGCFASHKQTKNNQHNSRLVNYNTIKYNLRIL</sequence>
<organism evidence="1 2">
    <name type="scientific">Tritrichomonas foetus</name>
    <dbReference type="NCBI Taxonomy" id="1144522"/>
    <lineage>
        <taxon>Eukaryota</taxon>
        <taxon>Metamonada</taxon>
        <taxon>Parabasalia</taxon>
        <taxon>Tritrichomonadida</taxon>
        <taxon>Tritrichomonadidae</taxon>
        <taxon>Tritrichomonas</taxon>
    </lineage>
</organism>
<proteinExistence type="predicted"/>
<accession>A0A1J4KSL3</accession>
<name>A0A1J4KSL3_9EUKA</name>
<evidence type="ECO:0000313" key="2">
    <source>
        <dbReference type="Proteomes" id="UP000179807"/>
    </source>
</evidence>